<dbReference type="CDD" id="cd00093">
    <property type="entry name" value="HTH_XRE"/>
    <property type="match status" value="1"/>
</dbReference>
<keyword evidence="3" id="KW-1185">Reference proteome</keyword>
<proteinExistence type="predicted"/>
<gene>
    <name evidence="2" type="ORF">JIG36_50905</name>
</gene>
<dbReference type="InterPro" id="IPR001387">
    <property type="entry name" value="Cro/C1-type_HTH"/>
</dbReference>
<dbReference type="SUPFAM" id="SSF47413">
    <property type="entry name" value="lambda repressor-like DNA-binding domains"/>
    <property type="match status" value="1"/>
</dbReference>
<comment type="caution">
    <text evidence="2">The sequence shown here is derived from an EMBL/GenBank/DDBJ whole genome shotgun (WGS) entry which is preliminary data.</text>
</comment>
<protein>
    <submittedName>
        <fullName evidence="2">Helix-turn-helix domain-containing protein</fullName>
    </submittedName>
</protein>
<accession>A0ABS2AVG0</accession>
<dbReference type="PANTHER" id="PTHR35010">
    <property type="entry name" value="BLL4672 PROTEIN-RELATED"/>
    <property type="match status" value="1"/>
</dbReference>
<dbReference type="InterPro" id="IPR010982">
    <property type="entry name" value="Lambda_DNA-bd_dom_sf"/>
</dbReference>
<name>A0ABS2AVG0_9ACTN</name>
<dbReference type="Proteomes" id="UP000632138">
    <property type="component" value="Unassembled WGS sequence"/>
</dbReference>
<evidence type="ECO:0000313" key="3">
    <source>
        <dbReference type="Proteomes" id="UP000632138"/>
    </source>
</evidence>
<dbReference type="PROSITE" id="PS50943">
    <property type="entry name" value="HTH_CROC1"/>
    <property type="match status" value="1"/>
</dbReference>
<dbReference type="Pfam" id="PF17765">
    <property type="entry name" value="MLTR_LBD"/>
    <property type="match status" value="1"/>
</dbReference>
<dbReference type="EMBL" id="JAENHP010000046">
    <property type="protein sequence ID" value="MBM2623829.1"/>
    <property type="molecule type" value="Genomic_DNA"/>
</dbReference>
<dbReference type="Pfam" id="PF13560">
    <property type="entry name" value="HTH_31"/>
    <property type="match status" value="1"/>
</dbReference>
<dbReference type="Gene3D" id="3.30.450.180">
    <property type="match status" value="1"/>
</dbReference>
<organism evidence="2 3">
    <name type="scientific">Paractinoplanes ovalisporus</name>
    <dbReference type="NCBI Taxonomy" id="2810368"/>
    <lineage>
        <taxon>Bacteria</taxon>
        <taxon>Bacillati</taxon>
        <taxon>Actinomycetota</taxon>
        <taxon>Actinomycetes</taxon>
        <taxon>Micromonosporales</taxon>
        <taxon>Micromonosporaceae</taxon>
        <taxon>Paractinoplanes</taxon>
    </lineage>
</organism>
<dbReference type="PANTHER" id="PTHR35010:SF2">
    <property type="entry name" value="BLL4672 PROTEIN"/>
    <property type="match status" value="1"/>
</dbReference>
<evidence type="ECO:0000259" key="1">
    <source>
        <dbReference type="PROSITE" id="PS50943"/>
    </source>
</evidence>
<evidence type="ECO:0000313" key="2">
    <source>
        <dbReference type="EMBL" id="MBM2623829.1"/>
    </source>
</evidence>
<reference evidence="2 3" key="1">
    <citation type="submission" date="2021-01" db="EMBL/GenBank/DDBJ databases">
        <title>Actinoplanes sp. nov. LDG1-06 isolated from lichen.</title>
        <authorList>
            <person name="Saeng-In P."/>
            <person name="Phongsopitanun W."/>
            <person name="Kanchanasin P."/>
            <person name="Yuki M."/>
            <person name="Kudo T."/>
            <person name="Ohkuma M."/>
            <person name="Tanasupawat S."/>
        </authorList>
    </citation>
    <scope>NUCLEOTIDE SEQUENCE [LARGE SCALE GENOMIC DNA]</scope>
    <source>
        <strain evidence="2 3">LDG1-06</strain>
    </source>
</reference>
<dbReference type="InterPro" id="IPR041413">
    <property type="entry name" value="MLTR_LBD"/>
</dbReference>
<feature type="domain" description="HTH cro/C1-type" evidence="1">
    <location>
        <begin position="14"/>
        <end position="65"/>
    </location>
</feature>
<dbReference type="Gene3D" id="1.10.260.40">
    <property type="entry name" value="lambda repressor-like DNA-binding domains"/>
    <property type="match status" value="1"/>
</dbReference>
<dbReference type="SMART" id="SM00530">
    <property type="entry name" value="HTH_XRE"/>
    <property type="match status" value="1"/>
</dbReference>
<sequence>MRPEDVDIAVNSHRRVKGLRRDELAVLAGISTEYYTRLEQGRDRHPSVRVLDAIARALKLDSAATAYLHGLAEPQPRRGVATTEQIRPSVVRLLEAWEHTPAFIQGRYLDVLAANRLAGALSPLYRPGVNLLRAALLDSAAEAVGASEHVRSMIGILRTAAGAQLDDPRLTELVNELTTKSAVFRRCWRQHEVVSRPVTGIHQVRHPLVGDLELRYDKFLVAGAEDQMLVVYQAEPNTPAAEALSSLCEHVALPK</sequence>